<dbReference type="OrthoDB" id="659569at2"/>
<dbReference type="Proteomes" id="UP000190150">
    <property type="component" value="Unassembled WGS sequence"/>
</dbReference>
<keyword evidence="4" id="KW-0804">Transcription</keyword>
<dbReference type="Gene3D" id="1.10.1740.10">
    <property type="match status" value="1"/>
</dbReference>
<dbReference type="InterPro" id="IPR014284">
    <property type="entry name" value="RNA_pol_sigma-70_dom"/>
</dbReference>
<evidence type="ECO:0000313" key="9">
    <source>
        <dbReference type="Proteomes" id="UP000190150"/>
    </source>
</evidence>
<dbReference type="NCBIfam" id="TIGR02985">
    <property type="entry name" value="Sig70_bacteroi1"/>
    <property type="match status" value="1"/>
</dbReference>
<keyword evidence="3" id="KW-0731">Sigma factor</keyword>
<dbReference type="Pfam" id="PF04542">
    <property type="entry name" value="Sigma70_r2"/>
    <property type="match status" value="1"/>
</dbReference>
<dbReference type="RefSeq" id="WP_079643134.1">
    <property type="nucleotide sequence ID" value="NZ_FUZF01000009.1"/>
</dbReference>
<dbReference type="InterPro" id="IPR013249">
    <property type="entry name" value="RNA_pol_sigma70_r4_t2"/>
</dbReference>
<feature type="domain" description="RNA polymerase sigma-70 region 2" evidence="6">
    <location>
        <begin position="27"/>
        <end position="92"/>
    </location>
</feature>
<dbReference type="SUPFAM" id="SSF88946">
    <property type="entry name" value="Sigma2 domain of RNA polymerase sigma factors"/>
    <property type="match status" value="1"/>
</dbReference>
<dbReference type="NCBIfam" id="TIGR02937">
    <property type="entry name" value="sigma70-ECF"/>
    <property type="match status" value="1"/>
</dbReference>
<evidence type="ECO:0000256" key="3">
    <source>
        <dbReference type="ARBA" id="ARBA00023082"/>
    </source>
</evidence>
<evidence type="ECO:0000313" key="8">
    <source>
        <dbReference type="EMBL" id="SKB76199.1"/>
    </source>
</evidence>
<dbReference type="STRING" id="1513896.SAMN05660841_02199"/>
<name>A0A1T5DX73_9SPHI</name>
<evidence type="ECO:0000256" key="2">
    <source>
        <dbReference type="ARBA" id="ARBA00023015"/>
    </source>
</evidence>
<dbReference type="InterPro" id="IPR039425">
    <property type="entry name" value="RNA_pol_sigma-70-like"/>
</dbReference>
<dbReference type="SUPFAM" id="SSF88659">
    <property type="entry name" value="Sigma3 and sigma4 domains of RNA polymerase sigma factors"/>
    <property type="match status" value="1"/>
</dbReference>
<proteinExistence type="inferred from homology"/>
<feature type="domain" description="RNA polymerase sigma factor 70 region 4 type 2" evidence="7">
    <location>
        <begin position="124"/>
        <end position="175"/>
    </location>
</feature>
<protein>
    <submittedName>
        <fullName evidence="8">RNA polymerase sigma-70 factor, ECF subfamily</fullName>
    </submittedName>
</protein>
<evidence type="ECO:0000256" key="4">
    <source>
        <dbReference type="ARBA" id="ARBA00023163"/>
    </source>
</evidence>
<sequence length="197" mass="23400">MVSYQELSDQDLSELLKSNDKKAFTEIYERYHSLLYIYAHKKLNNNLEARDIVQDTLMNVWNRRATLSICGTLRSYLFTSVRNRILDIFSHQKVEEKYMDSLHNLMQSSSSTDHMIREKELSAMIEHEINALPPRMREIFILSRREWLSNSDIASKLDISQHTVETQMKRALRQLRLKLGHITHLFLDLLLLLLFLY</sequence>
<dbReference type="InterPro" id="IPR036388">
    <property type="entry name" value="WH-like_DNA-bd_sf"/>
</dbReference>
<keyword evidence="9" id="KW-1185">Reference proteome</keyword>
<comment type="similarity">
    <text evidence="1">Belongs to the sigma-70 factor family. ECF subfamily.</text>
</comment>
<dbReference type="InterPro" id="IPR014327">
    <property type="entry name" value="RNA_pol_sigma70_bacteroid"/>
</dbReference>
<dbReference type="PANTHER" id="PTHR43133">
    <property type="entry name" value="RNA POLYMERASE ECF-TYPE SIGMA FACTO"/>
    <property type="match status" value="1"/>
</dbReference>
<dbReference type="PANTHER" id="PTHR43133:SF46">
    <property type="entry name" value="RNA POLYMERASE SIGMA-70 FACTOR ECF SUBFAMILY"/>
    <property type="match status" value="1"/>
</dbReference>
<keyword evidence="5" id="KW-0472">Membrane</keyword>
<dbReference type="InterPro" id="IPR013325">
    <property type="entry name" value="RNA_pol_sigma_r2"/>
</dbReference>
<evidence type="ECO:0000259" key="7">
    <source>
        <dbReference type="Pfam" id="PF08281"/>
    </source>
</evidence>
<dbReference type="EMBL" id="FUZF01000009">
    <property type="protein sequence ID" value="SKB76199.1"/>
    <property type="molecule type" value="Genomic_DNA"/>
</dbReference>
<evidence type="ECO:0000256" key="1">
    <source>
        <dbReference type="ARBA" id="ARBA00010641"/>
    </source>
</evidence>
<dbReference type="GO" id="GO:0006352">
    <property type="term" value="P:DNA-templated transcription initiation"/>
    <property type="evidence" value="ECO:0007669"/>
    <property type="project" value="InterPro"/>
</dbReference>
<feature type="transmembrane region" description="Helical" evidence="5">
    <location>
        <begin position="177"/>
        <end position="196"/>
    </location>
</feature>
<dbReference type="Gene3D" id="1.10.10.10">
    <property type="entry name" value="Winged helix-like DNA-binding domain superfamily/Winged helix DNA-binding domain"/>
    <property type="match status" value="1"/>
</dbReference>
<reference evidence="9" key="1">
    <citation type="submission" date="2017-02" db="EMBL/GenBank/DDBJ databases">
        <authorList>
            <person name="Varghese N."/>
            <person name="Submissions S."/>
        </authorList>
    </citation>
    <scope>NUCLEOTIDE SEQUENCE [LARGE SCALE GENOMIC DNA]</scope>
    <source>
        <strain evidence="9">DSM 24091</strain>
    </source>
</reference>
<dbReference type="AlphaFoldDB" id="A0A1T5DX73"/>
<evidence type="ECO:0000256" key="5">
    <source>
        <dbReference type="SAM" id="Phobius"/>
    </source>
</evidence>
<organism evidence="8 9">
    <name type="scientific">Sphingobacterium nematocida</name>
    <dbReference type="NCBI Taxonomy" id="1513896"/>
    <lineage>
        <taxon>Bacteria</taxon>
        <taxon>Pseudomonadati</taxon>
        <taxon>Bacteroidota</taxon>
        <taxon>Sphingobacteriia</taxon>
        <taxon>Sphingobacteriales</taxon>
        <taxon>Sphingobacteriaceae</taxon>
        <taxon>Sphingobacterium</taxon>
    </lineage>
</organism>
<keyword evidence="5" id="KW-0812">Transmembrane</keyword>
<accession>A0A1T5DX73</accession>
<dbReference type="InterPro" id="IPR007627">
    <property type="entry name" value="RNA_pol_sigma70_r2"/>
</dbReference>
<gene>
    <name evidence="8" type="ORF">SAMN05660841_02199</name>
</gene>
<keyword evidence="2" id="KW-0805">Transcription regulation</keyword>
<dbReference type="GO" id="GO:0003677">
    <property type="term" value="F:DNA binding"/>
    <property type="evidence" value="ECO:0007669"/>
    <property type="project" value="InterPro"/>
</dbReference>
<dbReference type="GO" id="GO:0016987">
    <property type="term" value="F:sigma factor activity"/>
    <property type="evidence" value="ECO:0007669"/>
    <property type="project" value="UniProtKB-KW"/>
</dbReference>
<keyword evidence="5" id="KW-1133">Transmembrane helix</keyword>
<dbReference type="CDD" id="cd06171">
    <property type="entry name" value="Sigma70_r4"/>
    <property type="match status" value="1"/>
</dbReference>
<dbReference type="Pfam" id="PF08281">
    <property type="entry name" value="Sigma70_r4_2"/>
    <property type="match status" value="1"/>
</dbReference>
<dbReference type="InterPro" id="IPR013324">
    <property type="entry name" value="RNA_pol_sigma_r3/r4-like"/>
</dbReference>
<evidence type="ECO:0000259" key="6">
    <source>
        <dbReference type="Pfam" id="PF04542"/>
    </source>
</evidence>